<comment type="cofactor">
    <cofactor evidence="1">
        <name>FAD</name>
        <dbReference type="ChEBI" id="CHEBI:57692"/>
    </cofactor>
</comment>
<keyword evidence="5" id="KW-1185">Reference proteome</keyword>
<protein>
    <recommendedName>
        <fullName evidence="3">Glucose-methanol-choline oxidoreductase C-terminal domain-containing protein</fullName>
    </recommendedName>
</protein>
<sequence>MYVPLRASLKLTCRDEMIKQGYPLADFGVPEGEDDAPLDKFIRKRNRTTYHYSSTCRMGPDNGKEDGRVVNEKLLVHSFNNLRIADSSIFPWVLGGHLQAPTVAVAEKCAEMALHQDKDEMINKRINT</sequence>
<dbReference type="Proteomes" id="UP001498398">
    <property type="component" value="Unassembled WGS sequence"/>
</dbReference>
<feature type="domain" description="Glucose-methanol-choline oxidoreductase C-terminal" evidence="3">
    <location>
        <begin position="30"/>
        <end position="106"/>
    </location>
</feature>
<name>A0ABR1JKQ7_9AGAR</name>
<dbReference type="Gene3D" id="3.30.560.10">
    <property type="entry name" value="Glucose Oxidase, domain 3"/>
    <property type="match status" value="1"/>
</dbReference>
<comment type="caution">
    <text evidence="4">The sequence shown here is derived from an EMBL/GenBank/DDBJ whole genome shotgun (WGS) entry which is preliminary data.</text>
</comment>
<dbReference type="InterPro" id="IPR012132">
    <property type="entry name" value="GMC_OxRdtase"/>
</dbReference>
<evidence type="ECO:0000256" key="2">
    <source>
        <dbReference type="ARBA" id="ARBA00010790"/>
    </source>
</evidence>
<evidence type="ECO:0000313" key="4">
    <source>
        <dbReference type="EMBL" id="KAK7461994.1"/>
    </source>
</evidence>
<evidence type="ECO:0000313" key="5">
    <source>
        <dbReference type="Proteomes" id="UP001498398"/>
    </source>
</evidence>
<dbReference type="EMBL" id="JBANRG010000012">
    <property type="protein sequence ID" value="KAK7461994.1"/>
    <property type="molecule type" value="Genomic_DNA"/>
</dbReference>
<dbReference type="PANTHER" id="PTHR11552:SF219">
    <property type="entry name" value="GLUCOSE-METHANOL-CHOLINE OXIDOREDUCTASE N-TERMINAL DOMAIN-CONTAINING PROTEIN"/>
    <property type="match status" value="1"/>
</dbReference>
<dbReference type="PANTHER" id="PTHR11552">
    <property type="entry name" value="GLUCOSE-METHANOL-CHOLINE GMC OXIDOREDUCTASE"/>
    <property type="match status" value="1"/>
</dbReference>
<dbReference type="Pfam" id="PF05199">
    <property type="entry name" value="GMC_oxred_C"/>
    <property type="match status" value="1"/>
</dbReference>
<reference evidence="4 5" key="1">
    <citation type="submission" date="2024-01" db="EMBL/GenBank/DDBJ databases">
        <title>A draft genome for the cacao thread blight pathogen Marasmiellus scandens.</title>
        <authorList>
            <person name="Baruah I.K."/>
            <person name="Leung J."/>
            <person name="Bukari Y."/>
            <person name="Amoako-Attah I."/>
            <person name="Meinhardt L.W."/>
            <person name="Bailey B.A."/>
            <person name="Cohen S.P."/>
        </authorList>
    </citation>
    <scope>NUCLEOTIDE SEQUENCE [LARGE SCALE GENOMIC DNA]</scope>
    <source>
        <strain evidence="4 5">GH-19</strain>
    </source>
</reference>
<evidence type="ECO:0000256" key="1">
    <source>
        <dbReference type="ARBA" id="ARBA00001974"/>
    </source>
</evidence>
<dbReference type="InterPro" id="IPR007867">
    <property type="entry name" value="GMC_OxRtase_C"/>
</dbReference>
<dbReference type="InterPro" id="IPR036188">
    <property type="entry name" value="FAD/NAD-bd_sf"/>
</dbReference>
<gene>
    <name evidence="4" type="ORF">VKT23_008425</name>
</gene>
<dbReference type="SUPFAM" id="SSF51905">
    <property type="entry name" value="FAD/NAD(P)-binding domain"/>
    <property type="match status" value="1"/>
</dbReference>
<proteinExistence type="inferred from homology"/>
<comment type="similarity">
    <text evidence="2">Belongs to the GMC oxidoreductase family.</text>
</comment>
<dbReference type="Gene3D" id="3.50.50.60">
    <property type="entry name" value="FAD/NAD(P)-binding domain"/>
    <property type="match status" value="1"/>
</dbReference>
<evidence type="ECO:0000259" key="3">
    <source>
        <dbReference type="Pfam" id="PF05199"/>
    </source>
</evidence>
<accession>A0ABR1JKQ7</accession>
<organism evidence="4 5">
    <name type="scientific">Marasmiellus scandens</name>
    <dbReference type="NCBI Taxonomy" id="2682957"/>
    <lineage>
        <taxon>Eukaryota</taxon>
        <taxon>Fungi</taxon>
        <taxon>Dikarya</taxon>
        <taxon>Basidiomycota</taxon>
        <taxon>Agaricomycotina</taxon>
        <taxon>Agaricomycetes</taxon>
        <taxon>Agaricomycetidae</taxon>
        <taxon>Agaricales</taxon>
        <taxon>Marasmiineae</taxon>
        <taxon>Omphalotaceae</taxon>
        <taxon>Marasmiellus</taxon>
    </lineage>
</organism>